<proteinExistence type="predicted"/>
<dbReference type="InterPro" id="IPR000782">
    <property type="entry name" value="FAS1_domain"/>
</dbReference>
<feature type="chain" id="PRO_5045935854" evidence="1">
    <location>
        <begin position="27"/>
        <end position="346"/>
    </location>
</feature>
<dbReference type="PROSITE" id="PS50213">
    <property type="entry name" value="FAS1"/>
    <property type="match status" value="2"/>
</dbReference>
<dbReference type="EMBL" id="CP095061">
    <property type="protein sequence ID" value="UOQ65057.1"/>
    <property type="molecule type" value="Genomic_DNA"/>
</dbReference>
<feature type="domain" description="FAS1" evidence="2">
    <location>
        <begin position="204"/>
        <end position="344"/>
    </location>
</feature>
<evidence type="ECO:0000256" key="1">
    <source>
        <dbReference type="SAM" id="SignalP"/>
    </source>
</evidence>
<feature type="signal peptide" evidence="1">
    <location>
        <begin position="1"/>
        <end position="26"/>
    </location>
</feature>
<dbReference type="PANTHER" id="PTHR10900">
    <property type="entry name" value="PERIOSTIN-RELATED"/>
    <property type="match status" value="1"/>
</dbReference>
<reference evidence="3" key="1">
    <citation type="submission" date="2022-04" db="EMBL/GenBank/DDBJ databases">
        <title>Hymenobacter sp. isolated from the air.</title>
        <authorList>
            <person name="Won M."/>
            <person name="Lee C.-M."/>
            <person name="Woen H.-Y."/>
            <person name="Kwon S.-W."/>
        </authorList>
    </citation>
    <scope>NUCLEOTIDE SEQUENCE</scope>
    <source>
        <strain evidence="3">5420S-77</strain>
    </source>
</reference>
<keyword evidence="1" id="KW-0732">Signal</keyword>
<dbReference type="SUPFAM" id="SSF82153">
    <property type="entry name" value="FAS1 domain"/>
    <property type="match status" value="2"/>
</dbReference>
<dbReference type="InterPro" id="IPR036378">
    <property type="entry name" value="FAS1_dom_sf"/>
</dbReference>
<dbReference type="PROSITE" id="PS51257">
    <property type="entry name" value="PROKAR_LIPOPROTEIN"/>
    <property type="match status" value="1"/>
</dbReference>
<evidence type="ECO:0000313" key="4">
    <source>
        <dbReference type="Proteomes" id="UP000830401"/>
    </source>
</evidence>
<dbReference type="Gene3D" id="2.30.180.10">
    <property type="entry name" value="FAS1 domain"/>
    <property type="match status" value="2"/>
</dbReference>
<dbReference type="Pfam" id="PF02469">
    <property type="entry name" value="Fasciclin"/>
    <property type="match status" value="2"/>
</dbReference>
<name>A0ABY4G2H8_9BACT</name>
<gene>
    <name evidence="3" type="ORF">MUN86_15980</name>
</gene>
<organism evidence="3 4">
    <name type="scientific">Hymenobacter volaticus</name>
    <dbReference type="NCBI Taxonomy" id="2932254"/>
    <lineage>
        <taxon>Bacteria</taxon>
        <taxon>Pseudomonadati</taxon>
        <taxon>Bacteroidota</taxon>
        <taxon>Cytophagia</taxon>
        <taxon>Cytophagales</taxon>
        <taxon>Hymenobacteraceae</taxon>
        <taxon>Hymenobacter</taxon>
    </lineage>
</organism>
<evidence type="ECO:0000313" key="3">
    <source>
        <dbReference type="EMBL" id="UOQ65057.1"/>
    </source>
</evidence>
<sequence>MKTTFFSQTLPFLRTLCMLLTGVAFSLGVSSCSDDDDTPPTGTSQNIVQVAQGNADFSILVAAVTKADLAATLSSTGPFTVFAPNNAAFAKLAGGPLDAFSTAAKINAVTDANQIAALRNVLLYHVLPANVRAADIAAGASTATTAKPAGTNGVNDNTLYLSKSGTSVAINGGTQVVTADIAASNGTIHAIDNVLLPPSQTIAAIVVASAAANPAQFTLLLEALQRPAASALLAAAASNSSNITVFAPTDAAFRAALTALNLQSLSQVPDATLVAILQKHIVSSGRRFSSDLAPGNLTTLNGNITVAAVANGFTVRGGTGTAANITTANVLATNGVVHVIDQVLLP</sequence>
<dbReference type="SMART" id="SM00554">
    <property type="entry name" value="FAS1"/>
    <property type="match status" value="2"/>
</dbReference>
<keyword evidence="4" id="KW-1185">Reference proteome</keyword>
<dbReference type="InterPro" id="IPR050904">
    <property type="entry name" value="Adhesion/Biosynth-related"/>
</dbReference>
<protein>
    <submittedName>
        <fullName evidence="3">Fasciclin domain-containing protein</fullName>
    </submittedName>
</protein>
<evidence type="ECO:0000259" key="2">
    <source>
        <dbReference type="PROSITE" id="PS50213"/>
    </source>
</evidence>
<accession>A0ABY4G2H8</accession>
<dbReference type="PANTHER" id="PTHR10900:SF77">
    <property type="entry name" value="FI19380P1"/>
    <property type="match status" value="1"/>
</dbReference>
<feature type="domain" description="FAS1" evidence="2">
    <location>
        <begin position="44"/>
        <end position="195"/>
    </location>
</feature>
<dbReference type="RefSeq" id="WP_245119067.1">
    <property type="nucleotide sequence ID" value="NZ_CP095061.1"/>
</dbReference>
<dbReference type="Proteomes" id="UP000830401">
    <property type="component" value="Chromosome"/>
</dbReference>